<dbReference type="PROSITE" id="PS01081">
    <property type="entry name" value="HTH_TETR_1"/>
    <property type="match status" value="1"/>
</dbReference>
<sequence>MNPPNAPLCQDPTRERLLQAALDVFADKGFRNATVRDICARAEVNAASVNYYFRSKEALYSEVLAVAFRETHERYPDTLARDASLPPEMRLRHFIANFLARLLDETHLGRHGKLIAREIADPTAALDQVIETTMKPRCALLQGIVAELVGPGVSEAGMHRLGLSIVGQCLMYRHSRSLIDRLCPDIIATPEEIGKTADLIARFSIAALKHLPAGEAGS</sequence>
<name>A0A858Q8V8_9GAMM</name>
<dbReference type="PANTHER" id="PTHR30055:SF226">
    <property type="entry name" value="HTH-TYPE TRANSCRIPTIONAL REGULATOR PKSA"/>
    <property type="match status" value="1"/>
</dbReference>
<dbReference type="AlphaFoldDB" id="A0A858Q8V8"/>
<dbReference type="PRINTS" id="PR00455">
    <property type="entry name" value="HTHTETR"/>
</dbReference>
<dbReference type="SUPFAM" id="SSF48498">
    <property type="entry name" value="Tetracyclin repressor-like, C-terminal domain"/>
    <property type="match status" value="1"/>
</dbReference>
<proteinExistence type="predicted"/>
<evidence type="ECO:0000259" key="3">
    <source>
        <dbReference type="PROSITE" id="PS50977"/>
    </source>
</evidence>
<dbReference type="KEGG" id="metu:GNH96_10220"/>
<reference evidence="5" key="1">
    <citation type="submission" date="2019-12" db="EMBL/GenBank/DDBJ databases">
        <authorList>
            <person name="Awala S.I."/>
            <person name="Rhee S.K."/>
        </authorList>
    </citation>
    <scope>NUCLEOTIDE SEQUENCE [LARGE SCALE GENOMIC DNA]</scope>
    <source>
        <strain evidence="5">IM1</strain>
    </source>
</reference>
<dbReference type="InterPro" id="IPR023772">
    <property type="entry name" value="DNA-bd_HTH_TetR-type_CS"/>
</dbReference>
<dbReference type="InterPro" id="IPR015292">
    <property type="entry name" value="Tscrpt_reg_YbiH_C"/>
</dbReference>
<dbReference type="Proteomes" id="UP000503004">
    <property type="component" value="Chromosome"/>
</dbReference>
<keyword evidence="5" id="KW-1185">Reference proteome</keyword>
<feature type="domain" description="HTH tetR-type" evidence="3">
    <location>
        <begin position="11"/>
        <end position="71"/>
    </location>
</feature>
<dbReference type="Pfam" id="PF00440">
    <property type="entry name" value="TetR_N"/>
    <property type="match status" value="1"/>
</dbReference>
<dbReference type="GO" id="GO:0003700">
    <property type="term" value="F:DNA-binding transcription factor activity"/>
    <property type="evidence" value="ECO:0007669"/>
    <property type="project" value="TreeGrafter"/>
</dbReference>
<evidence type="ECO:0000313" key="5">
    <source>
        <dbReference type="Proteomes" id="UP000503004"/>
    </source>
</evidence>
<dbReference type="InterPro" id="IPR001647">
    <property type="entry name" value="HTH_TetR"/>
</dbReference>
<evidence type="ECO:0000256" key="2">
    <source>
        <dbReference type="PROSITE-ProRule" id="PRU00335"/>
    </source>
</evidence>
<dbReference type="SUPFAM" id="SSF46689">
    <property type="entry name" value="Homeodomain-like"/>
    <property type="match status" value="1"/>
</dbReference>
<keyword evidence="1 2" id="KW-0238">DNA-binding</keyword>
<dbReference type="Gene3D" id="1.10.357.10">
    <property type="entry name" value="Tetracycline Repressor, domain 2"/>
    <property type="match status" value="1"/>
</dbReference>
<dbReference type="EMBL" id="CP046565">
    <property type="protein sequence ID" value="QJD30308.1"/>
    <property type="molecule type" value="Genomic_DNA"/>
</dbReference>
<dbReference type="GO" id="GO:0000976">
    <property type="term" value="F:transcription cis-regulatory region binding"/>
    <property type="evidence" value="ECO:0007669"/>
    <property type="project" value="TreeGrafter"/>
</dbReference>
<evidence type="ECO:0000256" key="1">
    <source>
        <dbReference type="ARBA" id="ARBA00023125"/>
    </source>
</evidence>
<organism evidence="4 5">
    <name type="scientific">Methylococcus geothermalis</name>
    <dbReference type="NCBI Taxonomy" id="2681310"/>
    <lineage>
        <taxon>Bacteria</taxon>
        <taxon>Pseudomonadati</taxon>
        <taxon>Pseudomonadota</taxon>
        <taxon>Gammaproteobacteria</taxon>
        <taxon>Methylococcales</taxon>
        <taxon>Methylococcaceae</taxon>
        <taxon>Methylococcus</taxon>
    </lineage>
</organism>
<dbReference type="Pfam" id="PF09209">
    <property type="entry name" value="CecR_C"/>
    <property type="match status" value="1"/>
</dbReference>
<accession>A0A858Q8V8</accession>
<dbReference type="Gene3D" id="1.10.10.60">
    <property type="entry name" value="Homeodomain-like"/>
    <property type="match status" value="1"/>
</dbReference>
<dbReference type="InterPro" id="IPR009057">
    <property type="entry name" value="Homeodomain-like_sf"/>
</dbReference>
<dbReference type="RefSeq" id="WP_169603581.1">
    <property type="nucleotide sequence ID" value="NZ_CP046565.1"/>
</dbReference>
<gene>
    <name evidence="4" type="ORF">GNH96_10220</name>
</gene>
<feature type="DNA-binding region" description="H-T-H motif" evidence="2">
    <location>
        <begin position="34"/>
        <end position="53"/>
    </location>
</feature>
<dbReference type="PANTHER" id="PTHR30055">
    <property type="entry name" value="HTH-TYPE TRANSCRIPTIONAL REGULATOR RUTR"/>
    <property type="match status" value="1"/>
</dbReference>
<dbReference type="InterPro" id="IPR036271">
    <property type="entry name" value="Tet_transcr_reg_TetR-rel_C_sf"/>
</dbReference>
<evidence type="ECO:0000313" key="4">
    <source>
        <dbReference type="EMBL" id="QJD30308.1"/>
    </source>
</evidence>
<dbReference type="PROSITE" id="PS50977">
    <property type="entry name" value="HTH_TETR_2"/>
    <property type="match status" value="1"/>
</dbReference>
<protein>
    <submittedName>
        <fullName evidence="4">DUF1956 domain-containing protein</fullName>
    </submittedName>
</protein>
<dbReference type="InterPro" id="IPR050109">
    <property type="entry name" value="HTH-type_TetR-like_transc_reg"/>
</dbReference>